<evidence type="ECO:0000313" key="5">
    <source>
        <dbReference type="Proteomes" id="UP000583101"/>
    </source>
</evidence>
<dbReference type="SUPFAM" id="SSF47413">
    <property type="entry name" value="lambda repressor-like DNA-binding domains"/>
    <property type="match status" value="1"/>
</dbReference>
<dbReference type="Gene3D" id="1.10.260.40">
    <property type="entry name" value="lambda repressor-like DNA-binding domains"/>
    <property type="match status" value="1"/>
</dbReference>
<dbReference type="RefSeq" id="WP_134336417.1">
    <property type="nucleotide sequence ID" value="NZ_BMCZ01000003.1"/>
</dbReference>
<proteinExistence type="predicted"/>
<dbReference type="InterPro" id="IPR010982">
    <property type="entry name" value="Lambda_DNA-bd_dom_sf"/>
</dbReference>
<evidence type="ECO:0000313" key="4">
    <source>
        <dbReference type="Proteomes" id="UP000297248"/>
    </source>
</evidence>
<evidence type="ECO:0000259" key="1">
    <source>
        <dbReference type="PROSITE" id="PS50943"/>
    </source>
</evidence>
<dbReference type="AlphaFoldDB" id="A0A4Y8AFA5"/>
<sequence>MNSIGEKIRIQRLIKNYSQQYMAFMLDISQAAYSNLERDETELTVRRIYEIAEILEISPFILLPKPRFGTYINYHHFMITIRKIRQLWMSGIRNKKANLPEHINVYNSDIGKLQNE</sequence>
<comment type="caution">
    <text evidence="3">The sequence shown here is derived from an EMBL/GenBank/DDBJ whole genome shotgun (WGS) entry which is preliminary data.</text>
</comment>
<dbReference type="GO" id="GO:0003677">
    <property type="term" value="F:DNA binding"/>
    <property type="evidence" value="ECO:0007669"/>
    <property type="project" value="InterPro"/>
</dbReference>
<dbReference type="Proteomes" id="UP000583101">
    <property type="component" value="Unassembled WGS sequence"/>
</dbReference>
<dbReference type="EMBL" id="SNQG01000003">
    <property type="protein sequence ID" value="TEW66812.1"/>
    <property type="molecule type" value="Genomic_DNA"/>
</dbReference>
<dbReference type="InterPro" id="IPR001387">
    <property type="entry name" value="Cro/C1-type_HTH"/>
</dbReference>
<feature type="domain" description="HTH cro/C1-type" evidence="1">
    <location>
        <begin position="8"/>
        <end position="62"/>
    </location>
</feature>
<dbReference type="EMBL" id="JACIEG010000009">
    <property type="protein sequence ID" value="MBB3971291.1"/>
    <property type="molecule type" value="Genomic_DNA"/>
</dbReference>
<name>A0A4Y8AFA5_9SPHI</name>
<reference evidence="2 5" key="3">
    <citation type="submission" date="2020-08" db="EMBL/GenBank/DDBJ databases">
        <title>Genomic Encyclopedia of Type Strains, Phase IV (KMG-IV): sequencing the most valuable type-strain genomes for metagenomic binning, comparative biology and taxonomic classification.</title>
        <authorList>
            <person name="Goeker M."/>
        </authorList>
    </citation>
    <scope>NUCLEOTIDE SEQUENCE [LARGE SCALE GENOMIC DNA]</scope>
    <source>
        <strain evidence="2 5">DSM 100995</strain>
    </source>
</reference>
<evidence type="ECO:0000313" key="3">
    <source>
        <dbReference type="EMBL" id="TEW66812.1"/>
    </source>
</evidence>
<keyword evidence="5" id="KW-1185">Reference proteome</keyword>
<dbReference type="SMART" id="SM00530">
    <property type="entry name" value="HTH_XRE"/>
    <property type="match status" value="1"/>
</dbReference>
<dbReference type="CDD" id="cd00093">
    <property type="entry name" value="HTH_XRE"/>
    <property type="match status" value="1"/>
</dbReference>
<dbReference type="OrthoDB" id="1122522at2"/>
<gene>
    <name evidence="3" type="ORF">E2R65_10375</name>
    <name evidence="2" type="ORF">GGR35_003919</name>
</gene>
<organism evidence="3 4">
    <name type="scientific">Mucilaginibacter phyllosphaerae</name>
    <dbReference type="NCBI Taxonomy" id="1812349"/>
    <lineage>
        <taxon>Bacteria</taxon>
        <taxon>Pseudomonadati</taxon>
        <taxon>Bacteroidota</taxon>
        <taxon>Sphingobacteriia</taxon>
        <taxon>Sphingobacteriales</taxon>
        <taxon>Sphingobacteriaceae</taxon>
        <taxon>Mucilaginibacter</taxon>
    </lineage>
</organism>
<dbReference type="Proteomes" id="UP000297248">
    <property type="component" value="Unassembled WGS sequence"/>
</dbReference>
<dbReference type="Pfam" id="PF01381">
    <property type="entry name" value="HTH_3"/>
    <property type="match status" value="1"/>
</dbReference>
<evidence type="ECO:0000313" key="2">
    <source>
        <dbReference type="EMBL" id="MBB3971291.1"/>
    </source>
</evidence>
<reference evidence="3 4" key="1">
    <citation type="journal article" date="2016" name="Int. J. Syst. Evol. Microbiol.">
        <title>Proposal of Mucilaginibacter phyllosphaerae sp. nov. isolated from the phyllosphere of Galium album.</title>
        <authorList>
            <person name="Aydogan E.L."/>
            <person name="Busse H.J."/>
            <person name="Moser G."/>
            <person name="Muller C."/>
            <person name="Kampfer P."/>
            <person name="Glaeser S.P."/>
        </authorList>
    </citation>
    <scope>NUCLEOTIDE SEQUENCE [LARGE SCALE GENOMIC DNA]</scope>
    <source>
        <strain evidence="3 4">PP-F2FG21</strain>
    </source>
</reference>
<accession>A0A4Y8AFA5</accession>
<dbReference type="PROSITE" id="PS50943">
    <property type="entry name" value="HTH_CROC1"/>
    <property type="match status" value="1"/>
</dbReference>
<protein>
    <submittedName>
        <fullName evidence="2">Transcriptional regulator with XRE-family HTH domain</fullName>
    </submittedName>
    <submittedName>
        <fullName evidence="3">XRE family transcriptional regulator</fullName>
    </submittedName>
</protein>
<reference evidence="3" key="2">
    <citation type="submission" date="2019-03" db="EMBL/GenBank/DDBJ databases">
        <authorList>
            <person name="Yan Y.-Q."/>
            <person name="Du Z.-J."/>
        </authorList>
    </citation>
    <scope>NUCLEOTIDE SEQUENCE</scope>
    <source>
        <strain evidence="3">PP-F2FG21</strain>
    </source>
</reference>